<feature type="binding site" evidence="1">
    <location>
        <position position="65"/>
    </location>
    <ligand>
        <name>Mg(2+)</name>
        <dbReference type="ChEBI" id="CHEBI:18420"/>
        <label>1</label>
    </ligand>
</feature>
<reference evidence="2" key="1">
    <citation type="submission" date="2023-10" db="EMBL/GenBank/DDBJ databases">
        <authorList>
            <person name="Noh H."/>
        </authorList>
    </citation>
    <scope>NUCLEOTIDE SEQUENCE</scope>
    <source>
        <strain evidence="2">DUCC4014</strain>
    </source>
</reference>
<organism evidence="2 3">
    <name type="scientific">Vanrija pseudolonga</name>
    <dbReference type="NCBI Taxonomy" id="143232"/>
    <lineage>
        <taxon>Eukaryota</taxon>
        <taxon>Fungi</taxon>
        <taxon>Dikarya</taxon>
        <taxon>Basidiomycota</taxon>
        <taxon>Agaricomycotina</taxon>
        <taxon>Tremellomycetes</taxon>
        <taxon>Trichosporonales</taxon>
        <taxon>Trichosporonaceae</taxon>
        <taxon>Vanrija</taxon>
    </lineage>
</organism>
<dbReference type="InterPro" id="IPR036705">
    <property type="entry name" value="Ribosyl_crysJ1_sf"/>
</dbReference>
<keyword evidence="1" id="KW-0479">Metal-binding</keyword>
<dbReference type="AlphaFoldDB" id="A0AAF1BHX7"/>
<protein>
    <recommendedName>
        <fullName evidence="4">ADP-ribosylglycohydrolase</fullName>
    </recommendedName>
</protein>
<proteinExistence type="predicted"/>
<evidence type="ECO:0000313" key="3">
    <source>
        <dbReference type="Proteomes" id="UP000827549"/>
    </source>
</evidence>
<keyword evidence="1" id="KW-0460">Magnesium</keyword>
<keyword evidence="3" id="KW-1185">Reference proteome</keyword>
<dbReference type="SUPFAM" id="SSF101478">
    <property type="entry name" value="ADP-ribosylglycohydrolase"/>
    <property type="match status" value="1"/>
</dbReference>
<feature type="binding site" evidence="1">
    <location>
        <position position="68"/>
    </location>
    <ligand>
        <name>Mg(2+)</name>
        <dbReference type="ChEBI" id="CHEBI:18420"/>
        <label>1</label>
    </ligand>
</feature>
<dbReference type="InterPro" id="IPR005502">
    <property type="entry name" value="Ribosyl_crysJ1"/>
</dbReference>
<dbReference type="GO" id="GO:0046872">
    <property type="term" value="F:metal ion binding"/>
    <property type="evidence" value="ECO:0007669"/>
    <property type="project" value="UniProtKB-KW"/>
</dbReference>
<feature type="binding site" evidence="1">
    <location>
        <position position="67"/>
    </location>
    <ligand>
        <name>Mg(2+)</name>
        <dbReference type="ChEBI" id="CHEBI:18420"/>
        <label>1</label>
    </ligand>
</feature>
<dbReference type="Proteomes" id="UP000827549">
    <property type="component" value="Chromosome 1"/>
</dbReference>
<dbReference type="GeneID" id="87804941"/>
<dbReference type="RefSeq" id="XP_062624167.1">
    <property type="nucleotide sequence ID" value="XM_062768183.1"/>
</dbReference>
<dbReference type="Gene3D" id="2.60.120.560">
    <property type="entry name" value="Exo-inulinase, domain 1"/>
    <property type="match status" value="1"/>
</dbReference>
<evidence type="ECO:0008006" key="4">
    <source>
        <dbReference type="Google" id="ProtNLM"/>
    </source>
</evidence>
<gene>
    <name evidence="2" type="ORF">LOC62_01G001686</name>
</gene>
<accession>A0AAF1BHX7</accession>
<evidence type="ECO:0000256" key="1">
    <source>
        <dbReference type="PIRSR" id="PIRSR605502-1"/>
    </source>
</evidence>
<dbReference type="EMBL" id="CP086714">
    <property type="protein sequence ID" value="WOO78135.1"/>
    <property type="molecule type" value="Genomic_DNA"/>
</dbReference>
<dbReference type="Gene3D" id="1.10.4080.10">
    <property type="entry name" value="ADP-ribosylation/Crystallin J1"/>
    <property type="match status" value="1"/>
</dbReference>
<dbReference type="Pfam" id="PF03747">
    <property type="entry name" value="ADP_ribosyl_GH"/>
    <property type="match status" value="1"/>
</dbReference>
<feature type="binding site" evidence="1">
    <location>
        <position position="295"/>
    </location>
    <ligand>
        <name>Mg(2+)</name>
        <dbReference type="ChEBI" id="CHEBI:18420"/>
        <label>1</label>
    </ligand>
</feature>
<evidence type="ECO:0000313" key="2">
    <source>
        <dbReference type="EMBL" id="WOO78135.1"/>
    </source>
</evidence>
<name>A0AAF1BHX7_9TREE</name>
<sequence length="720" mass="77469">MTTATTPTISDAEYLSRTYAGVLGKLIGVYLGRPFEGWSHQRIVEELGHIKWYVHEKKGVPLLVTDDDVSGTFAFIRALEEHPLDKTGLLPASAIGKTWLNQVVERKSVFWWGGNGISTEHTAYNNLKKGIPAPASGSIAVNGTTVAEQIGAQIFIDGWALVNPGNPAEAARFAEQAGKVSHDGESVYAAQLWAAMEAEAYVSSDIDHLLDTGLSFIPAKSKIARSIAEVRAWVKEDNDWLVTRQRVEDKYGYDKFPGFCHVVPNHLIMIMSVLYAPHDFSLAMEIVNTCGWDTDCNSGNVGCFVAIMLGLDKAFTKASPDWREPLADRAIISSADGGYSINNAARITYDIVNMGRALHGKAPLPQPKDGAQFHFTLPGSVQGFQVTSGDAKAYQADDALVIDLNAAAGPVEVSTGISAPKDTENMPGVYLLSSSPLIYPGQKLKAVLRAGDDLSAPVTARIRLQVFNAEHVAKPVDSDTSVTLTPGDSKLHELEWTVPQGDGWPIVSAGVLLTPASANGNSNGAAAHTSKIYLDSFRWTGQPDFTVIRPADKGRGQTFWDLAWVQSVSNWAGTPTTTLYIGQDVGEGIVIQGTRDWTNYRVTAKDVIVRYGPRAGVAIRAQGLKRWYAVQFATAADGSTYVAIVKALDEQRIELAVAPFKWAIDESYDVAIEAEGATIKATVGDVVLTASDDQYAGGGFGLVVNDGSVSTGTIRIQPVQ</sequence>
<comment type="cofactor">
    <cofactor evidence="1">
        <name>Mg(2+)</name>
        <dbReference type="ChEBI" id="CHEBI:18420"/>
    </cofactor>
    <text evidence="1">Binds 2 magnesium ions per subunit.</text>
</comment>
<feature type="binding site" evidence="1">
    <location>
        <position position="293"/>
    </location>
    <ligand>
        <name>Mg(2+)</name>
        <dbReference type="ChEBI" id="CHEBI:18420"/>
        <label>1</label>
    </ligand>
</feature>